<dbReference type="EMBL" id="VRLW01000001">
    <property type="protein sequence ID" value="KAA1258877.1"/>
    <property type="molecule type" value="Genomic_DNA"/>
</dbReference>
<protein>
    <submittedName>
        <fullName evidence="1">Uncharacterized protein</fullName>
    </submittedName>
</protein>
<sequence length="220" mass="24404">MAAPTSFIWLGFAATPRNRARKTGNSVPPSGVLHPRQRASVPPGLVGAPSHGVAAALCRWRSHRLVQRKPNRPGGPTAYEHPSLKCRASYSTPAVLSMPTKLSSLQDYRQRYRDTGGCATGKGLPSLQDYRQRVARHRWLRHRHRASVPPGLVGALSHGVAAALCRWRSHRLVQRKTNRPGGPTAYEHLSHKCRASYSAPAVLSMPIELSSLQDYRQRYR</sequence>
<name>A0A5B1CCM1_9BACT</name>
<proteinExistence type="predicted"/>
<accession>A0A5B1CCM1</accession>
<organism evidence="1 2">
    <name type="scientific">Rubripirellula obstinata</name>
    <dbReference type="NCBI Taxonomy" id="406547"/>
    <lineage>
        <taxon>Bacteria</taxon>
        <taxon>Pseudomonadati</taxon>
        <taxon>Planctomycetota</taxon>
        <taxon>Planctomycetia</taxon>
        <taxon>Pirellulales</taxon>
        <taxon>Pirellulaceae</taxon>
        <taxon>Rubripirellula</taxon>
    </lineage>
</organism>
<gene>
    <name evidence="1" type="ORF">LF1_14010</name>
</gene>
<dbReference type="AlphaFoldDB" id="A0A5B1CCM1"/>
<reference evidence="1 2" key="1">
    <citation type="submission" date="2019-08" db="EMBL/GenBank/DDBJ databases">
        <title>Deep-cultivation of Planctomycetes and their phenomic and genomic characterization uncovers novel biology.</title>
        <authorList>
            <person name="Wiegand S."/>
            <person name="Jogler M."/>
            <person name="Boedeker C."/>
            <person name="Pinto D."/>
            <person name="Vollmers J."/>
            <person name="Rivas-Marin E."/>
            <person name="Kohn T."/>
            <person name="Peeters S.H."/>
            <person name="Heuer A."/>
            <person name="Rast P."/>
            <person name="Oberbeckmann S."/>
            <person name="Bunk B."/>
            <person name="Jeske O."/>
            <person name="Meyerdierks A."/>
            <person name="Storesund J.E."/>
            <person name="Kallscheuer N."/>
            <person name="Luecker S."/>
            <person name="Lage O.M."/>
            <person name="Pohl T."/>
            <person name="Merkel B.J."/>
            <person name="Hornburger P."/>
            <person name="Mueller R.-W."/>
            <person name="Bruemmer F."/>
            <person name="Labrenz M."/>
            <person name="Spormann A.M."/>
            <person name="Op Den Camp H."/>
            <person name="Overmann J."/>
            <person name="Amann R."/>
            <person name="Jetten M.S.M."/>
            <person name="Mascher T."/>
            <person name="Medema M.H."/>
            <person name="Devos D.P."/>
            <person name="Kaster A.-K."/>
            <person name="Ovreas L."/>
            <person name="Rohde M."/>
            <person name="Galperin M.Y."/>
            <person name="Jogler C."/>
        </authorList>
    </citation>
    <scope>NUCLEOTIDE SEQUENCE [LARGE SCALE GENOMIC DNA]</scope>
    <source>
        <strain evidence="1 2">LF1</strain>
    </source>
</reference>
<keyword evidence="2" id="KW-1185">Reference proteome</keyword>
<dbReference type="Proteomes" id="UP000322699">
    <property type="component" value="Unassembled WGS sequence"/>
</dbReference>
<evidence type="ECO:0000313" key="1">
    <source>
        <dbReference type="EMBL" id="KAA1258877.1"/>
    </source>
</evidence>
<evidence type="ECO:0000313" key="2">
    <source>
        <dbReference type="Proteomes" id="UP000322699"/>
    </source>
</evidence>
<comment type="caution">
    <text evidence="1">The sequence shown here is derived from an EMBL/GenBank/DDBJ whole genome shotgun (WGS) entry which is preliminary data.</text>
</comment>